<dbReference type="AlphaFoldDB" id="A0A0M7AM98"/>
<reference evidence="3" key="1">
    <citation type="submission" date="2015-07" db="EMBL/GenBank/DDBJ databases">
        <authorList>
            <person name="Rodrigo-Torres Lidia"/>
            <person name="Arahal R.David."/>
        </authorList>
    </citation>
    <scope>NUCLEOTIDE SEQUENCE [LARGE SCALE GENOMIC DNA]</scope>
    <source>
        <strain evidence="3">CECT 5096</strain>
    </source>
</reference>
<evidence type="ECO:0000313" key="2">
    <source>
        <dbReference type="EMBL" id="CTQ75651.1"/>
    </source>
</evidence>
<keyword evidence="3" id="KW-1185">Reference proteome</keyword>
<dbReference type="GeneID" id="97671768"/>
<name>A0A0M7AM98_9HYPH</name>
<feature type="signal peptide" evidence="1">
    <location>
        <begin position="1"/>
        <end position="20"/>
    </location>
</feature>
<dbReference type="EMBL" id="CXWC01000012">
    <property type="protein sequence ID" value="CTQ75651.1"/>
    <property type="molecule type" value="Genomic_DNA"/>
</dbReference>
<dbReference type="InterPro" id="IPR021457">
    <property type="entry name" value="DUF3108"/>
</dbReference>
<evidence type="ECO:0008006" key="4">
    <source>
        <dbReference type="Google" id="ProtNLM"/>
    </source>
</evidence>
<accession>A0A0M7AM98</accession>
<dbReference type="Proteomes" id="UP000049983">
    <property type="component" value="Unassembled WGS sequence"/>
</dbReference>
<dbReference type="STRING" id="311410.LA5095_04225"/>
<feature type="chain" id="PRO_5009788063" description="DUF3108 domain-containing protein" evidence="1">
    <location>
        <begin position="21"/>
        <end position="259"/>
    </location>
</feature>
<dbReference type="Pfam" id="PF11306">
    <property type="entry name" value="DUF3108"/>
    <property type="match status" value="1"/>
</dbReference>
<sequence length="259" mass="28059">MRPIYLSLFALTLTAGQAAAADLYMKYKLFAVGLPIGSGVLSVDFNDTSYSIDASGGTAAFGKLVSDGKGSVNVRGGISKGELEPESFALNVISEDENGSISMQMRKGAVSKVAVNPPQDKMNQRIKVTAAHLKNVLDPLTAAVFPAPNGLSKESCNRSLELFDGKERYNVHLSYKTKRQARTSDGRFKGDVLVCRARYEPVAGHRPKRKTIQQLAKNKSMEVWLAPVGNKPFLVPLRASITAPFGPLVVQAEKYKLSK</sequence>
<organism evidence="2 3">
    <name type="scientific">Roseibium album</name>
    <dbReference type="NCBI Taxonomy" id="311410"/>
    <lineage>
        <taxon>Bacteria</taxon>
        <taxon>Pseudomonadati</taxon>
        <taxon>Pseudomonadota</taxon>
        <taxon>Alphaproteobacteria</taxon>
        <taxon>Hyphomicrobiales</taxon>
        <taxon>Stappiaceae</taxon>
        <taxon>Roseibium</taxon>
    </lineage>
</organism>
<protein>
    <recommendedName>
        <fullName evidence="4">DUF3108 domain-containing protein</fullName>
    </recommendedName>
</protein>
<gene>
    <name evidence="2" type="ORF">LA5096_04478</name>
</gene>
<dbReference type="RefSeq" id="WP_158510422.1">
    <property type="nucleotide sequence ID" value="NZ_CANKXR010000003.1"/>
</dbReference>
<proteinExistence type="predicted"/>
<evidence type="ECO:0000313" key="3">
    <source>
        <dbReference type="Proteomes" id="UP000049983"/>
    </source>
</evidence>
<evidence type="ECO:0000256" key="1">
    <source>
        <dbReference type="SAM" id="SignalP"/>
    </source>
</evidence>
<keyword evidence="1" id="KW-0732">Signal</keyword>